<evidence type="ECO:0000313" key="3">
    <source>
        <dbReference type="Proteomes" id="UP000019132"/>
    </source>
</evidence>
<evidence type="ECO:0000313" key="2">
    <source>
        <dbReference type="EnsemblProtists" id="PYU1_T011244"/>
    </source>
</evidence>
<feature type="region of interest" description="Disordered" evidence="1">
    <location>
        <begin position="1"/>
        <end position="79"/>
    </location>
</feature>
<dbReference type="HOGENOM" id="CLU_081725_0_0_1"/>
<organism evidence="2 3">
    <name type="scientific">Globisporangium ultimum (strain ATCC 200006 / CBS 805.95 / DAOM BR144)</name>
    <name type="common">Pythium ultimum</name>
    <dbReference type="NCBI Taxonomy" id="431595"/>
    <lineage>
        <taxon>Eukaryota</taxon>
        <taxon>Sar</taxon>
        <taxon>Stramenopiles</taxon>
        <taxon>Oomycota</taxon>
        <taxon>Peronosporomycetes</taxon>
        <taxon>Pythiales</taxon>
        <taxon>Pythiaceae</taxon>
        <taxon>Globisporangium</taxon>
    </lineage>
</organism>
<reference evidence="3" key="1">
    <citation type="journal article" date="2010" name="Genome Biol.">
        <title>Genome sequence of the necrotrophic plant pathogen Pythium ultimum reveals original pathogenicity mechanisms and effector repertoire.</title>
        <authorList>
            <person name="Levesque C.A."/>
            <person name="Brouwer H."/>
            <person name="Cano L."/>
            <person name="Hamilton J.P."/>
            <person name="Holt C."/>
            <person name="Huitema E."/>
            <person name="Raffaele S."/>
            <person name="Robideau G.P."/>
            <person name="Thines M."/>
            <person name="Win J."/>
            <person name="Zerillo M.M."/>
            <person name="Beakes G.W."/>
            <person name="Boore J.L."/>
            <person name="Busam D."/>
            <person name="Dumas B."/>
            <person name="Ferriera S."/>
            <person name="Fuerstenberg S.I."/>
            <person name="Gachon C.M."/>
            <person name="Gaulin E."/>
            <person name="Govers F."/>
            <person name="Grenville-Briggs L."/>
            <person name="Horner N."/>
            <person name="Hostetler J."/>
            <person name="Jiang R.H."/>
            <person name="Johnson J."/>
            <person name="Krajaejun T."/>
            <person name="Lin H."/>
            <person name="Meijer H.J."/>
            <person name="Moore B."/>
            <person name="Morris P."/>
            <person name="Phuntmart V."/>
            <person name="Puiu D."/>
            <person name="Shetty J."/>
            <person name="Stajich J.E."/>
            <person name="Tripathy S."/>
            <person name="Wawra S."/>
            <person name="van West P."/>
            <person name="Whitty B.R."/>
            <person name="Coutinho P.M."/>
            <person name="Henrissat B."/>
            <person name="Martin F."/>
            <person name="Thomas P.D."/>
            <person name="Tyler B.M."/>
            <person name="De Vries R.P."/>
            <person name="Kamoun S."/>
            <person name="Yandell M."/>
            <person name="Tisserat N."/>
            <person name="Buell C.R."/>
        </authorList>
    </citation>
    <scope>NUCLEOTIDE SEQUENCE</scope>
    <source>
        <strain evidence="3">DAOM:BR144</strain>
    </source>
</reference>
<feature type="compositionally biased region" description="Basic and acidic residues" evidence="1">
    <location>
        <begin position="1"/>
        <end position="14"/>
    </location>
</feature>
<dbReference type="EnsemblProtists" id="PYU1_T011244">
    <property type="protein sequence ID" value="PYU1_T011244"/>
    <property type="gene ID" value="PYU1_G011219"/>
</dbReference>
<sequence length="313" mass="35048">MAQVRADARARVYDYDAADDALTPLPPPPRPQARPSLGRGIPSATATRAAAHYERFNSSRRGAVDDNDGVAPQPAPVPHEHPLAALAHIDQRSAHPGIRVASKRLNPAFFNRERIAAFVEKGTRHELQEDDSDDQENANRTSQREQTLHSTRVLQHMMQQVAAQKEVRLDLEEEDKVYAATAASHWRHELHPLSLQTTSWPAQGTLHNEAPMDSALERARVRKVKKQVNPKWLQEQQDSANRPRGPLERDDELHLREQLMQTTVDELLTSRVLFDDEDAARVASFPAVHKPALPVYSSGTTGLPGCCFDAWSY</sequence>
<feature type="region of interest" description="Disordered" evidence="1">
    <location>
        <begin position="125"/>
        <end position="147"/>
    </location>
</feature>
<dbReference type="AlphaFoldDB" id="K3X1Z5"/>
<evidence type="ECO:0000256" key="1">
    <source>
        <dbReference type="SAM" id="MobiDB-lite"/>
    </source>
</evidence>
<reference evidence="3" key="2">
    <citation type="submission" date="2010-04" db="EMBL/GenBank/DDBJ databases">
        <authorList>
            <person name="Buell R."/>
            <person name="Hamilton J."/>
            <person name="Hostetler J."/>
        </authorList>
    </citation>
    <scope>NUCLEOTIDE SEQUENCE [LARGE SCALE GENOMIC DNA]</scope>
    <source>
        <strain evidence="3">DAOM:BR144</strain>
    </source>
</reference>
<feature type="region of interest" description="Disordered" evidence="1">
    <location>
        <begin position="227"/>
        <end position="249"/>
    </location>
</feature>
<proteinExistence type="predicted"/>
<dbReference type="EMBL" id="GL376562">
    <property type="status" value="NOT_ANNOTATED_CDS"/>
    <property type="molecule type" value="Genomic_DNA"/>
</dbReference>
<dbReference type="Proteomes" id="UP000019132">
    <property type="component" value="Unassembled WGS sequence"/>
</dbReference>
<dbReference type="InParanoid" id="K3X1Z5"/>
<dbReference type="VEuPathDB" id="FungiDB:PYU1_G011219"/>
<accession>K3X1Z5</accession>
<protein>
    <submittedName>
        <fullName evidence="2">Uncharacterized protein</fullName>
    </submittedName>
</protein>
<name>K3X1Z5_GLOUD</name>
<dbReference type="OMA" id="HEEECEP"/>
<dbReference type="eggNOG" id="ENOG502S493">
    <property type="taxonomic scope" value="Eukaryota"/>
</dbReference>
<keyword evidence="3" id="KW-1185">Reference proteome</keyword>
<reference evidence="2" key="3">
    <citation type="submission" date="2015-02" db="UniProtKB">
        <authorList>
            <consortium name="EnsemblProtists"/>
        </authorList>
    </citation>
    <scope>IDENTIFICATION</scope>
    <source>
        <strain evidence="2">DAOM BR144</strain>
    </source>
</reference>